<reference evidence="1 2" key="1">
    <citation type="journal article" date="2019" name="Nat. Med.">
        <title>A library of human gut bacterial isolates paired with longitudinal multiomics data enables mechanistic microbiome research.</title>
        <authorList>
            <person name="Poyet M."/>
            <person name="Groussin M."/>
            <person name="Gibbons S.M."/>
            <person name="Avila-Pacheco J."/>
            <person name="Jiang X."/>
            <person name="Kearney S.M."/>
            <person name="Perrotta A.R."/>
            <person name="Berdy B."/>
            <person name="Zhao S."/>
            <person name="Lieberman T.D."/>
            <person name="Swanson P.K."/>
            <person name="Smith M."/>
            <person name="Roesemann S."/>
            <person name="Alexander J.E."/>
            <person name="Rich S.A."/>
            <person name="Livny J."/>
            <person name="Vlamakis H."/>
            <person name="Clish C."/>
            <person name="Bullock K."/>
            <person name="Deik A."/>
            <person name="Scott J."/>
            <person name="Pierce K.A."/>
            <person name="Xavier R.J."/>
            <person name="Alm E.J."/>
        </authorList>
    </citation>
    <scope>NUCLEOTIDE SEQUENCE [LARGE SCALE GENOMIC DNA]</scope>
    <source>
        <strain evidence="1 2">BIOML-A25</strain>
    </source>
</reference>
<comment type="caution">
    <text evidence="1">The sequence shown here is derived from an EMBL/GenBank/DDBJ whole genome shotgun (WGS) entry which is preliminary data.</text>
</comment>
<organism evidence="1 2">
    <name type="scientific">Bacteroides caccae</name>
    <dbReference type="NCBI Taxonomy" id="47678"/>
    <lineage>
        <taxon>Bacteria</taxon>
        <taxon>Pseudomonadati</taxon>
        <taxon>Bacteroidota</taxon>
        <taxon>Bacteroidia</taxon>
        <taxon>Bacteroidales</taxon>
        <taxon>Bacteroidaceae</taxon>
        <taxon>Bacteroides</taxon>
    </lineage>
</organism>
<proteinExistence type="predicted"/>
<gene>
    <name evidence="1" type="ORF">F2Y39_10980</name>
</gene>
<dbReference type="RefSeq" id="WP_032533265.1">
    <property type="nucleotide sequence ID" value="NZ_JANUOI010000001.1"/>
</dbReference>
<dbReference type="Proteomes" id="UP000427825">
    <property type="component" value="Unassembled WGS sequence"/>
</dbReference>
<dbReference type="AlphaFoldDB" id="A0A6H9QDQ7"/>
<accession>A0A6H9QDQ7</accession>
<protein>
    <submittedName>
        <fullName evidence="1">Uncharacterized protein</fullName>
    </submittedName>
</protein>
<name>A0A6H9QDQ7_9BACE</name>
<dbReference type="EMBL" id="VVYJ01000005">
    <property type="protein sequence ID" value="KAA5477276.1"/>
    <property type="molecule type" value="Genomic_DNA"/>
</dbReference>
<evidence type="ECO:0000313" key="2">
    <source>
        <dbReference type="Proteomes" id="UP000427825"/>
    </source>
</evidence>
<evidence type="ECO:0000313" key="1">
    <source>
        <dbReference type="EMBL" id="KAA5477276.1"/>
    </source>
</evidence>
<sequence length="70" mass="8099">MKKQNDIILAPVTSQAAEIYSLWEMNHTGRLTDFYNFMVNPSAERERFIASLETKLEFTGNFIVTNITLK</sequence>